<dbReference type="EMBL" id="CP073344">
    <property type="protein sequence ID" value="UTW02827.1"/>
    <property type="molecule type" value="Genomic_DNA"/>
</dbReference>
<evidence type="ECO:0000256" key="5">
    <source>
        <dbReference type="ARBA" id="ARBA00023163"/>
    </source>
</evidence>
<dbReference type="InterPro" id="IPR025943">
    <property type="entry name" value="Sigma_54_int_dom_ATP-bd_2"/>
</dbReference>
<dbReference type="SMART" id="SM00382">
    <property type="entry name" value="AAA"/>
    <property type="match status" value="1"/>
</dbReference>
<proteinExistence type="predicted"/>
<evidence type="ECO:0000313" key="7">
    <source>
        <dbReference type="EMBL" id="UTW02827.1"/>
    </source>
</evidence>
<dbReference type="InterPro" id="IPR025944">
    <property type="entry name" value="Sigma_54_int_dom_CS"/>
</dbReference>
<dbReference type="InterPro" id="IPR003593">
    <property type="entry name" value="AAA+_ATPase"/>
</dbReference>
<dbReference type="Gene3D" id="3.40.50.300">
    <property type="entry name" value="P-loop containing nucleotide triphosphate hydrolases"/>
    <property type="match status" value="1"/>
</dbReference>
<feature type="domain" description="Sigma-54 factor interaction" evidence="6">
    <location>
        <begin position="237"/>
        <end position="466"/>
    </location>
</feature>
<keyword evidence="5" id="KW-0804">Transcription</keyword>
<keyword evidence="8" id="KW-1185">Reference proteome</keyword>
<name>A0ABY5GT44_9GAMM</name>
<protein>
    <submittedName>
        <fullName evidence="7">Sigma-54-dependent Fis family transcriptional regulator</fullName>
    </submittedName>
</protein>
<evidence type="ECO:0000259" key="6">
    <source>
        <dbReference type="PROSITE" id="PS50045"/>
    </source>
</evidence>
<dbReference type="PROSITE" id="PS00688">
    <property type="entry name" value="SIGMA54_INTERACT_3"/>
    <property type="match status" value="1"/>
</dbReference>
<dbReference type="SUPFAM" id="SSF52540">
    <property type="entry name" value="P-loop containing nucleoside triphosphate hydrolases"/>
    <property type="match status" value="1"/>
</dbReference>
<evidence type="ECO:0000256" key="1">
    <source>
        <dbReference type="ARBA" id="ARBA00022741"/>
    </source>
</evidence>
<keyword evidence="1" id="KW-0547">Nucleotide-binding</keyword>
<keyword evidence="4" id="KW-0238">DNA-binding</keyword>
<dbReference type="Proteomes" id="UP001059950">
    <property type="component" value="Chromosome"/>
</dbReference>
<dbReference type="InterPro" id="IPR010523">
    <property type="entry name" value="XylR_N"/>
</dbReference>
<dbReference type="InterPro" id="IPR024096">
    <property type="entry name" value="NO_sig/Golgi_transp_ligand-bd"/>
</dbReference>
<dbReference type="CDD" id="cd00009">
    <property type="entry name" value="AAA"/>
    <property type="match status" value="1"/>
</dbReference>
<dbReference type="Pfam" id="PF06505">
    <property type="entry name" value="XylR_N"/>
    <property type="match status" value="1"/>
</dbReference>
<sequence>MSRKQKRSAARHTAAKKLTEHLRLSPDSGHITLFNQRMLLMHGFSLSELRKEIIERLGMTTARSVFTRLGYQQGIEDYNRVRALYGDDPYLNVTLGPALRGLEGYVVSDAMEIHIDQEKGEFYGDFTWLNSWEARSHIDQFESSAVSACWMNVGYASAYATGIFGKPVLARETECIAMGHSHCRAIMKPLDEWEDTFEDLAFFQVEDFVDPPITNRSGTQKSKTHIPFTPPVEDKELVGASAAFNSVIYLLKRVAQTETTVLFLGESGVGKERFSRALHAIGPRSQQPFISINCAAIPDNLIESELFGVEKGAFTGATASRPGRFERANGGTLFLDEIGSLPFHAQGKLLRVLQEREIERIGGTETKHIDVRVVTATNEDLRQAVKEGSFRADLYYRLNVFPVRIPPLRDRRDDIPLLLNVFVARFTQRSNKSIRGITQQALDALWHYDWPGNVRELENFIERAVILANDNEPIDIHHLFTSEELPDLRIQPLQQDKPNSEQPIEGADNTNELVNKLLDQGETFADIEQAIIDAALIRHNGKVTAAAKQLGIGRGKMQYRMARNKQSDS</sequence>
<evidence type="ECO:0000256" key="2">
    <source>
        <dbReference type="ARBA" id="ARBA00022840"/>
    </source>
</evidence>
<dbReference type="PROSITE" id="PS50045">
    <property type="entry name" value="SIGMA54_INTERACT_4"/>
    <property type="match status" value="1"/>
</dbReference>
<dbReference type="Pfam" id="PF25601">
    <property type="entry name" value="AAA_lid_14"/>
    <property type="match status" value="1"/>
</dbReference>
<dbReference type="SUPFAM" id="SSF46689">
    <property type="entry name" value="Homeodomain-like"/>
    <property type="match status" value="1"/>
</dbReference>
<dbReference type="Pfam" id="PF02954">
    <property type="entry name" value="HTH_8"/>
    <property type="match status" value="1"/>
</dbReference>
<dbReference type="PANTHER" id="PTHR32071:SF117">
    <property type="entry name" value="PTS-DEPENDENT DIHYDROXYACETONE KINASE OPERON REGULATORY PROTEIN-RELATED"/>
    <property type="match status" value="1"/>
</dbReference>
<dbReference type="SUPFAM" id="SSF111126">
    <property type="entry name" value="Ligand-binding domain in the NO signalling and Golgi transport"/>
    <property type="match status" value="1"/>
</dbReference>
<gene>
    <name evidence="7" type="ORF">KDX31_15990</name>
</gene>
<dbReference type="SMART" id="SM00989">
    <property type="entry name" value="V4R"/>
    <property type="match status" value="1"/>
</dbReference>
<dbReference type="PANTHER" id="PTHR32071">
    <property type="entry name" value="TRANSCRIPTIONAL REGULATORY PROTEIN"/>
    <property type="match status" value="1"/>
</dbReference>
<accession>A0ABY5GT44</accession>
<evidence type="ECO:0000256" key="4">
    <source>
        <dbReference type="ARBA" id="ARBA00023125"/>
    </source>
</evidence>
<dbReference type="Pfam" id="PF00158">
    <property type="entry name" value="Sigma54_activat"/>
    <property type="match status" value="1"/>
</dbReference>
<keyword evidence="3" id="KW-0805">Transcription regulation</keyword>
<reference evidence="7" key="1">
    <citation type="submission" date="2021-04" db="EMBL/GenBank/DDBJ databases">
        <title>Oceanospirillales bacteria with DddD are important DMSP degraders in coastal seawater.</title>
        <authorList>
            <person name="Liu J."/>
        </authorList>
    </citation>
    <scope>NUCLEOTIDE SEQUENCE</scope>
    <source>
        <strain evidence="7">GY6</strain>
    </source>
</reference>
<dbReference type="InterPro" id="IPR027417">
    <property type="entry name" value="P-loop_NTPase"/>
</dbReference>
<dbReference type="Gene3D" id="1.10.8.60">
    <property type="match status" value="1"/>
</dbReference>
<dbReference type="InterPro" id="IPR002197">
    <property type="entry name" value="HTH_Fis"/>
</dbReference>
<dbReference type="InterPro" id="IPR002078">
    <property type="entry name" value="Sigma_54_int"/>
</dbReference>
<dbReference type="InterPro" id="IPR025662">
    <property type="entry name" value="Sigma_54_int_dom_ATP-bd_1"/>
</dbReference>
<organism evidence="7 8">
    <name type="scientific">Amphritea atlantica</name>
    <dbReference type="NCBI Taxonomy" id="355243"/>
    <lineage>
        <taxon>Bacteria</taxon>
        <taxon>Pseudomonadati</taxon>
        <taxon>Pseudomonadota</taxon>
        <taxon>Gammaproteobacteria</taxon>
        <taxon>Oceanospirillales</taxon>
        <taxon>Oceanospirillaceae</taxon>
        <taxon>Amphritea</taxon>
    </lineage>
</organism>
<dbReference type="Gene3D" id="1.10.10.60">
    <property type="entry name" value="Homeodomain-like"/>
    <property type="match status" value="1"/>
</dbReference>
<dbReference type="InterPro" id="IPR058031">
    <property type="entry name" value="AAA_lid_NorR"/>
</dbReference>
<dbReference type="PROSITE" id="PS00676">
    <property type="entry name" value="SIGMA54_INTERACT_2"/>
    <property type="match status" value="1"/>
</dbReference>
<evidence type="ECO:0000256" key="3">
    <source>
        <dbReference type="ARBA" id="ARBA00023015"/>
    </source>
</evidence>
<evidence type="ECO:0000313" key="8">
    <source>
        <dbReference type="Proteomes" id="UP001059950"/>
    </source>
</evidence>
<dbReference type="Pfam" id="PF02830">
    <property type="entry name" value="V4R"/>
    <property type="match status" value="1"/>
</dbReference>
<dbReference type="InterPro" id="IPR009057">
    <property type="entry name" value="Homeodomain-like_sf"/>
</dbReference>
<dbReference type="InterPro" id="IPR004096">
    <property type="entry name" value="V4R"/>
</dbReference>
<dbReference type="Gene3D" id="3.30.1380.20">
    <property type="entry name" value="Trafficking protein particle complex subunit 3"/>
    <property type="match status" value="1"/>
</dbReference>
<dbReference type="PROSITE" id="PS00675">
    <property type="entry name" value="SIGMA54_INTERACT_1"/>
    <property type="match status" value="1"/>
</dbReference>
<keyword evidence="2" id="KW-0067">ATP-binding</keyword>